<evidence type="ECO:0000313" key="2">
    <source>
        <dbReference type="WBParaSite" id="SPAL_0001242500.1"/>
    </source>
</evidence>
<dbReference type="GO" id="GO:0016020">
    <property type="term" value="C:membrane"/>
    <property type="evidence" value="ECO:0007669"/>
    <property type="project" value="InterPro"/>
</dbReference>
<accession>A0A0N5C370</accession>
<dbReference type="GO" id="GO:0050650">
    <property type="term" value="P:chondroitin sulfate proteoglycan biosynthetic process"/>
    <property type="evidence" value="ECO:0007669"/>
    <property type="project" value="InterPro"/>
</dbReference>
<dbReference type="InterPro" id="IPR005331">
    <property type="entry name" value="Sulfotransferase"/>
</dbReference>
<proteinExistence type="predicted"/>
<dbReference type="PANTHER" id="PTHR22900:SF5">
    <property type="entry name" value="PROTEIN CBG14245"/>
    <property type="match status" value="1"/>
</dbReference>
<organism evidence="1 2">
    <name type="scientific">Strongyloides papillosus</name>
    <name type="common">Intestinal threadworm</name>
    <dbReference type="NCBI Taxonomy" id="174720"/>
    <lineage>
        <taxon>Eukaryota</taxon>
        <taxon>Metazoa</taxon>
        <taxon>Ecdysozoa</taxon>
        <taxon>Nematoda</taxon>
        <taxon>Chromadorea</taxon>
        <taxon>Rhabditida</taxon>
        <taxon>Tylenchina</taxon>
        <taxon>Panagrolaimomorpha</taxon>
        <taxon>Strongyloidoidea</taxon>
        <taxon>Strongyloididae</taxon>
        <taxon>Strongyloides</taxon>
    </lineage>
</organism>
<protein>
    <submittedName>
        <fullName evidence="2">Sulfotransfer_1 domain-containing protein</fullName>
    </submittedName>
</protein>
<dbReference type="Gene3D" id="3.90.1570.40">
    <property type="match status" value="1"/>
</dbReference>
<dbReference type="WBParaSite" id="SPAL_0001242500.1">
    <property type="protein sequence ID" value="SPAL_0001242500.1"/>
    <property type="gene ID" value="SPAL_0001242500"/>
</dbReference>
<dbReference type="PANTHER" id="PTHR22900">
    <property type="entry name" value="PROTEIN CBG14245-RELATED"/>
    <property type="match status" value="1"/>
</dbReference>
<sequence length="244" mass="29248">MNVDGLICNLKIDAQLRWKDYDLHDIEGYPKIEHYDYTSNDMSVYTSPCTDFNFNHKTCVTKKNSNLKSFSELIKIHSTGDEVDSLKTWKVIMVVRNPIERFISGFVYLFYTHKVRHYKKFCLGCAKDFKCFVNKLHTHFYPQNMQCNYLKNKNKFVVLKFDPKNLESFYRSLEEILIQQNVPREKVEFIDKEIRTYRIKHPTTGKAKTIEFIKNFYKEKGVIEKLIEIFHSDFKEFDFRIPNI</sequence>
<name>A0A0N5C370_STREA</name>
<dbReference type="InterPro" id="IPR007669">
    <property type="entry name" value="Chst-1-like"/>
</dbReference>
<dbReference type="GO" id="GO:1902884">
    <property type="term" value="P:positive regulation of response to oxidative stress"/>
    <property type="evidence" value="ECO:0007669"/>
    <property type="project" value="InterPro"/>
</dbReference>
<dbReference type="GO" id="GO:0047756">
    <property type="term" value="F:chondroitin 4-sulfotransferase activity"/>
    <property type="evidence" value="ECO:0007669"/>
    <property type="project" value="InterPro"/>
</dbReference>
<dbReference type="Pfam" id="PF03567">
    <property type="entry name" value="Sulfotransfer_2"/>
    <property type="match status" value="1"/>
</dbReference>
<keyword evidence="1" id="KW-1185">Reference proteome</keyword>
<dbReference type="AlphaFoldDB" id="A0A0N5C370"/>
<reference evidence="2" key="1">
    <citation type="submission" date="2017-02" db="UniProtKB">
        <authorList>
            <consortium name="WormBaseParasite"/>
        </authorList>
    </citation>
    <scope>IDENTIFICATION</scope>
</reference>
<evidence type="ECO:0000313" key="1">
    <source>
        <dbReference type="Proteomes" id="UP000046392"/>
    </source>
</evidence>
<dbReference type="Proteomes" id="UP000046392">
    <property type="component" value="Unplaced"/>
</dbReference>